<organism evidence="1 2">
    <name type="scientific">Zopfia rhizophila CBS 207.26</name>
    <dbReference type="NCBI Taxonomy" id="1314779"/>
    <lineage>
        <taxon>Eukaryota</taxon>
        <taxon>Fungi</taxon>
        <taxon>Dikarya</taxon>
        <taxon>Ascomycota</taxon>
        <taxon>Pezizomycotina</taxon>
        <taxon>Dothideomycetes</taxon>
        <taxon>Dothideomycetes incertae sedis</taxon>
        <taxon>Zopfiaceae</taxon>
        <taxon>Zopfia</taxon>
    </lineage>
</organism>
<gene>
    <name evidence="1" type="ORF">K469DRAFT_706796</name>
</gene>
<sequence length="57" mass="6467">MNENLKQVFEEATPLSLRPEADDVLDTNTDTLVKVATDEKDNTALFKGLTWKKVPYL</sequence>
<keyword evidence="2" id="KW-1185">Reference proteome</keyword>
<dbReference type="AlphaFoldDB" id="A0A6A6E5W2"/>
<protein>
    <submittedName>
        <fullName evidence="1">Uncharacterized protein</fullName>
    </submittedName>
</protein>
<dbReference type="EMBL" id="ML994630">
    <property type="protein sequence ID" value="KAF2186142.1"/>
    <property type="molecule type" value="Genomic_DNA"/>
</dbReference>
<dbReference type="Proteomes" id="UP000800200">
    <property type="component" value="Unassembled WGS sequence"/>
</dbReference>
<accession>A0A6A6E5W2</accession>
<name>A0A6A6E5W2_9PEZI</name>
<proteinExistence type="predicted"/>
<reference evidence="1" key="1">
    <citation type="journal article" date="2020" name="Stud. Mycol.">
        <title>101 Dothideomycetes genomes: a test case for predicting lifestyles and emergence of pathogens.</title>
        <authorList>
            <person name="Haridas S."/>
            <person name="Albert R."/>
            <person name="Binder M."/>
            <person name="Bloem J."/>
            <person name="Labutti K."/>
            <person name="Salamov A."/>
            <person name="Andreopoulos B."/>
            <person name="Baker S."/>
            <person name="Barry K."/>
            <person name="Bills G."/>
            <person name="Bluhm B."/>
            <person name="Cannon C."/>
            <person name="Castanera R."/>
            <person name="Culley D."/>
            <person name="Daum C."/>
            <person name="Ezra D."/>
            <person name="Gonzalez J."/>
            <person name="Henrissat B."/>
            <person name="Kuo A."/>
            <person name="Liang C."/>
            <person name="Lipzen A."/>
            <person name="Lutzoni F."/>
            <person name="Magnuson J."/>
            <person name="Mondo S."/>
            <person name="Nolan M."/>
            <person name="Ohm R."/>
            <person name="Pangilinan J."/>
            <person name="Park H.-J."/>
            <person name="Ramirez L."/>
            <person name="Alfaro M."/>
            <person name="Sun H."/>
            <person name="Tritt A."/>
            <person name="Yoshinaga Y."/>
            <person name="Zwiers L.-H."/>
            <person name="Turgeon B."/>
            <person name="Goodwin S."/>
            <person name="Spatafora J."/>
            <person name="Crous P."/>
            <person name="Grigoriev I."/>
        </authorList>
    </citation>
    <scope>NUCLEOTIDE SEQUENCE</scope>
    <source>
        <strain evidence="1">CBS 207.26</strain>
    </source>
</reference>
<evidence type="ECO:0000313" key="2">
    <source>
        <dbReference type="Proteomes" id="UP000800200"/>
    </source>
</evidence>
<evidence type="ECO:0000313" key="1">
    <source>
        <dbReference type="EMBL" id="KAF2186142.1"/>
    </source>
</evidence>